<dbReference type="Pfam" id="PF01381">
    <property type="entry name" value="HTH_3"/>
    <property type="match status" value="1"/>
</dbReference>
<dbReference type="SUPFAM" id="SSF47413">
    <property type="entry name" value="lambda repressor-like DNA-binding domains"/>
    <property type="match status" value="1"/>
</dbReference>
<evidence type="ECO:0000259" key="1">
    <source>
        <dbReference type="PROSITE" id="PS50943"/>
    </source>
</evidence>
<dbReference type="PATRIC" id="fig|760154.4.peg.827"/>
<dbReference type="Gene3D" id="1.10.260.40">
    <property type="entry name" value="lambda repressor-like DNA-binding domains"/>
    <property type="match status" value="1"/>
</dbReference>
<sequence length="100" mass="11871">MVLFFIMKRERGYVLMYIYDIETIHVRIRYNIKRLREIQSKSQLEMALAIGHSSAGFYAKAELGIQNKKFNIEHLCKIAEVLDVDIYEFFKEIIHDENAV</sequence>
<keyword evidence="3" id="KW-1185">Reference proteome</keyword>
<feature type="domain" description="HTH cro/C1-type" evidence="1">
    <location>
        <begin position="32"/>
        <end position="89"/>
    </location>
</feature>
<evidence type="ECO:0000313" key="2">
    <source>
        <dbReference type="EMBL" id="AFL68128.1"/>
    </source>
</evidence>
<protein>
    <submittedName>
        <fullName evidence="2">Helix-turn-helix protein</fullName>
    </submittedName>
</protein>
<evidence type="ECO:0000313" key="3">
    <source>
        <dbReference type="Proteomes" id="UP000006176"/>
    </source>
</evidence>
<dbReference type="CDD" id="cd00093">
    <property type="entry name" value="HTH_XRE"/>
    <property type="match status" value="1"/>
</dbReference>
<accession>I3XW04</accession>
<dbReference type="eggNOG" id="COG1396">
    <property type="taxonomic scope" value="Bacteria"/>
</dbReference>
<dbReference type="PROSITE" id="PS50943">
    <property type="entry name" value="HTH_CROC1"/>
    <property type="match status" value="1"/>
</dbReference>
<dbReference type="GO" id="GO:0003677">
    <property type="term" value="F:DNA binding"/>
    <property type="evidence" value="ECO:0007669"/>
    <property type="project" value="InterPro"/>
</dbReference>
<dbReference type="EMBL" id="CP003333">
    <property type="protein sequence ID" value="AFL68128.1"/>
    <property type="molecule type" value="Genomic_DNA"/>
</dbReference>
<gene>
    <name evidence="2" type="ordered locus">Sulba_0825</name>
</gene>
<reference evidence="2 3" key="1">
    <citation type="submission" date="2012-06" db="EMBL/GenBank/DDBJ databases">
        <title>Complete sequence of Sulfurospirillum barnesii SES-3.</title>
        <authorList>
            <consortium name="US DOE Joint Genome Institute"/>
            <person name="Lucas S."/>
            <person name="Han J."/>
            <person name="Lapidus A."/>
            <person name="Cheng J.-F."/>
            <person name="Goodwin L."/>
            <person name="Pitluck S."/>
            <person name="Peters L."/>
            <person name="Ovchinnikova G."/>
            <person name="Lu M."/>
            <person name="Detter J.C."/>
            <person name="Han C."/>
            <person name="Tapia R."/>
            <person name="Land M."/>
            <person name="Hauser L."/>
            <person name="Kyrpides N."/>
            <person name="Ivanova N."/>
            <person name="Pagani I."/>
            <person name="Stolz J."/>
            <person name="Arkin A."/>
            <person name="Dehal P."/>
            <person name="Oremland R."/>
            <person name="Saltikov C."/>
            <person name="Basu P."/>
            <person name="Hollibaugh J."/>
            <person name="Newman D."/>
            <person name="Stolyar S."/>
            <person name="Hazen T."/>
            <person name="Woyke T."/>
        </authorList>
    </citation>
    <scope>NUCLEOTIDE SEQUENCE [LARGE SCALE GENOMIC DNA]</scope>
    <source>
        <strain evidence="3">ATCC 700032 / DSM 10660 / SES-3</strain>
    </source>
</reference>
<name>I3XW04_SULBS</name>
<dbReference type="Proteomes" id="UP000006176">
    <property type="component" value="Chromosome"/>
</dbReference>
<proteinExistence type="predicted"/>
<dbReference type="HOGENOM" id="CLU_066192_34_0_7"/>
<dbReference type="KEGG" id="sba:Sulba_0825"/>
<organism evidence="2 3">
    <name type="scientific">Sulfurospirillum barnesii (strain ATCC 700032 / DSM 10660 / SES-3)</name>
    <dbReference type="NCBI Taxonomy" id="760154"/>
    <lineage>
        <taxon>Bacteria</taxon>
        <taxon>Pseudomonadati</taxon>
        <taxon>Campylobacterota</taxon>
        <taxon>Epsilonproteobacteria</taxon>
        <taxon>Campylobacterales</taxon>
        <taxon>Sulfurospirillaceae</taxon>
        <taxon>Sulfurospirillum</taxon>
    </lineage>
</organism>
<dbReference type="AlphaFoldDB" id="I3XW04"/>
<dbReference type="SMART" id="SM00530">
    <property type="entry name" value="HTH_XRE"/>
    <property type="match status" value="1"/>
</dbReference>
<dbReference type="InterPro" id="IPR001387">
    <property type="entry name" value="Cro/C1-type_HTH"/>
</dbReference>
<dbReference type="InterPro" id="IPR010982">
    <property type="entry name" value="Lambda_DNA-bd_dom_sf"/>
</dbReference>